<feature type="transmembrane region" description="Helical" evidence="7">
    <location>
        <begin position="174"/>
        <end position="195"/>
    </location>
</feature>
<dbReference type="GO" id="GO:0016020">
    <property type="term" value="C:membrane"/>
    <property type="evidence" value="ECO:0007669"/>
    <property type="project" value="UniProtKB-SubCell"/>
</dbReference>
<evidence type="ECO:0000256" key="5">
    <source>
        <dbReference type="ARBA" id="ARBA00022989"/>
    </source>
</evidence>
<evidence type="ECO:0000313" key="8">
    <source>
        <dbReference type="EMBL" id="RLQ89064.1"/>
    </source>
</evidence>
<keyword evidence="5 7" id="KW-1133">Transmembrane helix</keyword>
<name>A0A3L7JF28_9HYPH</name>
<evidence type="ECO:0000256" key="6">
    <source>
        <dbReference type="ARBA" id="ARBA00023136"/>
    </source>
</evidence>
<keyword evidence="4 7" id="KW-0812">Transmembrane</keyword>
<dbReference type="RefSeq" id="WP_121646031.1">
    <property type="nucleotide sequence ID" value="NZ_RCWN01000001.1"/>
</dbReference>
<keyword evidence="3" id="KW-1003">Cell membrane</keyword>
<comment type="subcellular location">
    <subcellularLocation>
        <location evidence="1">Membrane</location>
        <topology evidence="1">Multi-pass membrane protein</topology>
    </subcellularLocation>
</comment>
<organism evidence="8 9">
    <name type="scientific">Notoacmeibacter ruber</name>
    <dbReference type="NCBI Taxonomy" id="2670375"/>
    <lineage>
        <taxon>Bacteria</taxon>
        <taxon>Pseudomonadati</taxon>
        <taxon>Pseudomonadota</taxon>
        <taxon>Alphaproteobacteria</taxon>
        <taxon>Hyphomicrobiales</taxon>
        <taxon>Notoacmeibacteraceae</taxon>
        <taxon>Notoacmeibacter</taxon>
    </lineage>
</organism>
<evidence type="ECO:0000313" key="9">
    <source>
        <dbReference type="Proteomes" id="UP000281094"/>
    </source>
</evidence>
<dbReference type="InterPro" id="IPR004776">
    <property type="entry name" value="Mem_transp_PIN-like"/>
</dbReference>
<comment type="caution">
    <text evidence="8">The sequence shown here is derived from an EMBL/GenBank/DDBJ whole genome shotgun (WGS) entry which is preliminary data.</text>
</comment>
<dbReference type="AlphaFoldDB" id="A0A3L7JF28"/>
<feature type="transmembrane region" description="Helical" evidence="7">
    <location>
        <begin position="95"/>
        <end position="116"/>
    </location>
</feature>
<dbReference type="PANTHER" id="PTHR36838:SF3">
    <property type="entry name" value="TRANSPORTER AUXIN EFFLUX CARRIER EC FAMILY"/>
    <property type="match status" value="1"/>
</dbReference>
<dbReference type="Proteomes" id="UP000281094">
    <property type="component" value="Unassembled WGS sequence"/>
</dbReference>
<proteinExistence type="predicted"/>
<feature type="transmembrane region" description="Helical" evidence="7">
    <location>
        <begin position="234"/>
        <end position="258"/>
    </location>
</feature>
<protein>
    <submittedName>
        <fullName evidence="8">Transporter</fullName>
    </submittedName>
</protein>
<feature type="transmembrane region" description="Helical" evidence="7">
    <location>
        <begin position="6"/>
        <end position="22"/>
    </location>
</feature>
<feature type="transmembrane region" description="Helical" evidence="7">
    <location>
        <begin position="65"/>
        <end position="83"/>
    </location>
</feature>
<dbReference type="PANTHER" id="PTHR36838">
    <property type="entry name" value="AUXIN EFFLUX CARRIER FAMILY PROTEIN"/>
    <property type="match status" value="1"/>
</dbReference>
<evidence type="ECO:0000256" key="2">
    <source>
        <dbReference type="ARBA" id="ARBA00022448"/>
    </source>
</evidence>
<feature type="transmembrane region" description="Helical" evidence="7">
    <location>
        <begin position="201"/>
        <end position="222"/>
    </location>
</feature>
<feature type="transmembrane region" description="Helical" evidence="7">
    <location>
        <begin position="264"/>
        <end position="283"/>
    </location>
</feature>
<evidence type="ECO:0000256" key="7">
    <source>
        <dbReference type="SAM" id="Phobius"/>
    </source>
</evidence>
<feature type="transmembrane region" description="Helical" evidence="7">
    <location>
        <begin position="122"/>
        <end position="143"/>
    </location>
</feature>
<keyword evidence="6 7" id="KW-0472">Membrane</keyword>
<reference evidence="8 9" key="1">
    <citation type="submission" date="2018-10" db="EMBL/GenBank/DDBJ databases">
        <title>Notoacmeibacter sp. M2BS9Y-3-1, whole genome shotgun sequence.</title>
        <authorList>
            <person name="Tuo L."/>
        </authorList>
    </citation>
    <scope>NUCLEOTIDE SEQUENCE [LARGE SCALE GENOMIC DNA]</scope>
    <source>
        <strain evidence="8 9">M2BS9Y-3-1</strain>
    </source>
</reference>
<feature type="transmembrane region" description="Helical" evidence="7">
    <location>
        <begin position="295"/>
        <end position="314"/>
    </location>
</feature>
<evidence type="ECO:0000256" key="3">
    <source>
        <dbReference type="ARBA" id="ARBA00022475"/>
    </source>
</evidence>
<gene>
    <name evidence="8" type="ORF">D8780_13280</name>
</gene>
<keyword evidence="9" id="KW-1185">Reference proteome</keyword>
<dbReference type="Pfam" id="PF03547">
    <property type="entry name" value="Mem_trans"/>
    <property type="match status" value="1"/>
</dbReference>
<accession>A0A3L7JF28</accession>
<sequence>MLDIISITGPVFIVIAVGFLAVKSSLMSAEEIRGVGRFVLLIALPALIFHAVASRPMSDVFEPSYMAAYAAGSLLMIAVSYLFSRVVTGLDQSRAAIRSMGMTCPNSGFIGYPIMLILFPEIAAQILALNFIVENVLLVPLLLTMAEQGRNNGESRSIGQSLKATLTRLARTPLMIAIALSVPVSLAGLPMPALVERPLGILADVAVGASLFYVGSMLAIVGKKGMSAKAIPTAIGKLIVHPLILLVAYGAMVALGLTSADEPMLLALLLTGALPAFTVFPILASNYDYGAEAGFALIVMTAASFFTLTLLLILTQDASGSMWGNLF</sequence>
<evidence type="ECO:0000256" key="1">
    <source>
        <dbReference type="ARBA" id="ARBA00004141"/>
    </source>
</evidence>
<evidence type="ECO:0000256" key="4">
    <source>
        <dbReference type="ARBA" id="ARBA00022692"/>
    </source>
</evidence>
<keyword evidence="2" id="KW-0813">Transport</keyword>
<dbReference type="EMBL" id="RCWN01000001">
    <property type="protein sequence ID" value="RLQ89064.1"/>
    <property type="molecule type" value="Genomic_DNA"/>
</dbReference>
<feature type="transmembrane region" description="Helical" evidence="7">
    <location>
        <begin position="34"/>
        <end position="53"/>
    </location>
</feature>
<dbReference type="GO" id="GO:0055085">
    <property type="term" value="P:transmembrane transport"/>
    <property type="evidence" value="ECO:0007669"/>
    <property type="project" value="InterPro"/>
</dbReference>